<reference evidence="1" key="1">
    <citation type="submission" date="2018-11" db="EMBL/GenBank/DDBJ databases">
        <authorList>
            <person name="Grassa J C."/>
        </authorList>
    </citation>
    <scope>NUCLEOTIDE SEQUENCE [LARGE SCALE GENOMIC DNA]</scope>
</reference>
<sequence length="72" mass="7274">MISVPGVVWSTAILVFLVSRMPGMNSTRGEVTPWPTIGGCVITCLGFISGGSLMFPGVCTLGSVTIGPTGSA</sequence>
<dbReference type="EnsemblPlants" id="evm.model.05.1174">
    <property type="protein sequence ID" value="cds.evm.model.05.1174"/>
    <property type="gene ID" value="evm.TU.05.1174"/>
</dbReference>
<evidence type="ECO:0000313" key="2">
    <source>
        <dbReference type="Proteomes" id="UP000596661"/>
    </source>
</evidence>
<protein>
    <submittedName>
        <fullName evidence="1">Uncharacterized protein</fullName>
    </submittedName>
</protein>
<keyword evidence="2" id="KW-1185">Reference proteome</keyword>
<name>A0A803PKA7_CANSA</name>
<reference evidence="1" key="2">
    <citation type="submission" date="2021-03" db="UniProtKB">
        <authorList>
            <consortium name="EnsemblPlants"/>
        </authorList>
    </citation>
    <scope>IDENTIFICATION</scope>
</reference>
<dbReference type="EMBL" id="UZAU01000500">
    <property type="status" value="NOT_ANNOTATED_CDS"/>
    <property type="molecule type" value="Genomic_DNA"/>
</dbReference>
<dbReference type="Proteomes" id="UP000596661">
    <property type="component" value="Chromosome 5"/>
</dbReference>
<dbReference type="Gramene" id="evm.model.05.1174">
    <property type="protein sequence ID" value="cds.evm.model.05.1174"/>
    <property type="gene ID" value="evm.TU.05.1174"/>
</dbReference>
<proteinExistence type="predicted"/>
<evidence type="ECO:0000313" key="1">
    <source>
        <dbReference type="EnsemblPlants" id="cds.evm.model.05.1174"/>
    </source>
</evidence>
<dbReference type="AlphaFoldDB" id="A0A803PKA7"/>
<organism evidence="1 2">
    <name type="scientific">Cannabis sativa</name>
    <name type="common">Hemp</name>
    <name type="synonym">Marijuana</name>
    <dbReference type="NCBI Taxonomy" id="3483"/>
    <lineage>
        <taxon>Eukaryota</taxon>
        <taxon>Viridiplantae</taxon>
        <taxon>Streptophyta</taxon>
        <taxon>Embryophyta</taxon>
        <taxon>Tracheophyta</taxon>
        <taxon>Spermatophyta</taxon>
        <taxon>Magnoliopsida</taxon>
        <taxon>eudicotyledons</taxon>
        <taxon>Gunneridae</taxon>
        <taxon>Pentapetalae</taxon>
        <taxon>rosids</taxon>
        <taxon>fabids</taxon>
        <taxon>Rosales</taxon>
        <taxon>Cannabaceae</taxon>
        <taxon>Cannabis</taxon>
    </lineage>
</organism>
<accession>A0A803PKA7</accession>